<evidence type="ECO:0000313" key="1">
    <source>
        <dbReference type="EMBL" id="AIU31827.1"/>
    </source>
</evidence>
<dbReference type="EMBL" id="CP009622">
    <property type="protein sequence ID" value="AIU31827.1"/>
    <property type="molecule type" value="Genomic_DNA"/>
</dbReference>
<protein>
    <submittedName>
        <fullName evidence="1">Uncharacterized protein</fullName>
    </submittedName>
</protein>
<organism evidence="1 2">
    <name type="scientific">Corynebacterium ramonii</name>
    <dbReference type="NCBI Taxonomy" id="3026968"/>
    <lineage>
        <taxon>Bacteria</taxon>
        <taxon>Bacillati</taxon>
        <taxon>Actinomycetota</taxon>
        <taxon>Actinomycetes</taxon>
        <taxon>Mycobacteriales</taxon>
        <taxon>Corynebacteriaceae</taxon>
        <taxon>Corynebacterium</taxon>
    </lineage>
</organism>
<sequence length="316" mass="36898">MSIVDMRKTQPLDSQIYYINMSFDQFMGYVREYIDGLDDQFPATLFEVGQGGRERWLQLQRGWEYGNVLIQEVANPDWVAIIDPYIDHTMSYFSEINQPNYVLLGAGSTMYSGIEKISDADGFGMPQTFSVIACAIFLEDPFFPAHGRLRPTFLSCSWGPHVEAGWLLAEQSRFYDDVRRSLWASNELGTQGLTKFAVNLWPEKEKTFGRKTYNHLDLDWNGWGPDPTFRPDPQRPVYEWFNHRVVDGWGKNLGLEVFDTKFHVGRQAIFKELQRKDNSYINAPLLYEDFRPFEERQKMMGFSPDHMQWLVDQGLY</sequence>
<reference evidence="1 2" key="1">
    <citation type="journal article" date="2015" name="Genome Announc.">
        <title>Genome Sequence of Corynebacterium ulcerans Strain FRC11.</title>
        <authorList>
            <person name="Benevides Lde J."/>
            <person name="Viana M.V."/>
            <person name="Mariano D.C."/>
            <person name="Rocha Fde S."/>
            <person name="Bagano P.C."/>
            <person name="Folador E.L."/>
            <person name="Pereira F.L."/>
            <person name="Dorella F.A."/>
            <person name="Leal C.A."/>
            <person name="Carvalho A.F."/>
            <person name="Soares Sde C."/>
            <person name="Carneiro A."/>
            <person name="Ramos R."/>
            <person name="Badell-Ocando E."/>
            <person name="Guiso N."/>
            <person name="Silva A."/>
            <person name="Figueiredo H."/>
            <person name="Azevedo V."/>
            <person name="Guimaraes L.C."/>
        </authorList>
    </citation>
    <scope>NUCLEOTIDE SEQUENCE [LARGE SCALE GENOMIC DNA]</scope>
    <source>
        <strain evidence="2">FRC0011</strain>
    </source>
</reference>
<name>A0ABN4EXA8_9CORY</name>
<evidence type="ECO:0000313" key="2">
    <source>
        <dbReference type="Proteomes" id="UP000029910"/>
    </source>
</evidence>
<gene>
    <name evidence="1" type="ORF">CulFRC11_0228</name>
</gene>
<accession>A0ABN4EXA8</accession>
<proteinExistence type="predicted"/>
<dbReference type="Proteomes" id="UP000029910">
    <property type="component" value="Chromosome"/>
</dbReference>
<keyword evidence="2" id="KW-1185">Reference proteome</keyword>